<feature type="transmembrane region" description="Helical" evidence="5">
    <location>
        <begin position="71"/>
        <end position="93"/>
    </location>
</feature>
<evidence type="ECO:0000313" key="7">
    <source>
        <dbReference type="Proteomes" id="UP001592530"/>
    </source>
</evidence>
<accession>A0ABV6X3N8</accession>
<evidence type="ECO:0000313" key="6">
    <source>
        <dbReference type="EMBL" id="MFC1432895.1"/>
    </source>
</evidence>
<gene>
    <name evidence="6" type="ORF">ACEZDB_19825</name>
</gene>
<feature type="transmembrane region" description="Helical" evidence="5">
    <location>
        <begin position="123"/>
        <end position="143"/>
    </location>
</feature>
<dbReference type="Pfam" id="PF03699">
    <property type="entry name" value="UPF0182"/>
    <property type="match status" value="2"/>
</dbReference>
<keyword evidence="2 5" id="KW-0812">Transmembrane</keyword>
<comment type="caution">
    <text evidence="6">The sequence shown here is derived from an EMBL/GenBank/DDBJ whole genome shotgun (WGS) entry which is preliminary data.</text>
</comment>
<dbReference type="PANTHER" id="PTHR39344:SF1">
    <property type="entry name" value="UPF0182 PROTEIN SLL1060"/>
    <property type="match status" value="1"/>
</dbReference>
<proteinExistence type="predicted"/>
<feature type="transmembrane region" description="Helical" evidence="5">
    <location>
        <begin position="299"/>
        <end position="318"/>
    </location>
</feature>
<feature type="transmembrane region" description="Helical" evidence="5">
    <location>
        <begin position="175"/>
        <end position="201"/>
    </location>
</feature>
<dbReference type="InterPro" id="IPR005372">
    <property type="entry name" value="UPF0182"/>
</dbReference>
<evidence type="ECO:0000256" key="1">
    <source>
        <dbReference type="ARBA" id="ARBA00022475"/>
    </source>
</evidence>
<name>A0ABV6X3N8_9ACTN</name>
<dbReference type="EMBL" id="JBHEZY010000007">
    <property type="protein sequence ID" value="MFC1432895.1"/>
    <property type="molecule type" value="Genomic_DNA"/>
</dbReference>
<keyword evidence="3 5" id="KW-1133">Transmembrane helix</keyword>
<feature type="transmembrane region" description="Helical" evidence="5">
    <location>
        <begin position="264"/>
        <end position="287"/>
    </location>
</feature>
<keyword evidence="4 5" id="KW-0472">Membrane</keyword>
<evidence type="ECO:0000256" key="2">
    <source>
        <dbReference type="ARBA" id="ARBA00022692"/>
    </source>
</evidence>
<feature type="transmembrane region" description="Helical" evidence="5">
    <location>
        <begin position="26"/>
        <end position="47"/>
    </location>
</feature>
<keyword evidence="1" id="KW-1003">Cell membrane</keyword>
<evidence type="ECO:0000256" key="5">
    <source>
        <dbReference type="SAM" id="Phobius"/>
    </source>
</evidence>
<feature type="transmembrane region" description="Helical" evidence="5">
    <location>
        <begin position="221"/>
        <end position="238"/>
    </location>
</feature>
<dbReference type="PANTHER" id="PTHR39344">
    <property type="entry name" value="UPF0182 PROTEIN SLL1060"/>
    <property type="match status" value="1"/>
</dbReference>
<evidence type="ECO:0000256" key="3">
    <source>
        <dbReference type="ARBA" id="ARBA00022989"/>
    </source>
</evidence>
<dbReference type="Proteomes" id="UP001592530">
    <property type="component" value="Unassembled WGS sequence"/>
</dbReference>
<reference evidence="6 7" key="1">
    <citation type="submission" date="2024-09" db="EMBL/GenBank/DDBJ databases">
        <authorList>
            <person name="Lee S.D."/>
        </authorList>
    </citation>
    <scope>NUCLEOTIDE SEQUENCE [LARGE SCALE GENOMIC DNA]</scope>
    <source>
        <strain evidence="6 7">N1-3</strain>
    </source>
</reference>
<protein>
    <submittedName>
        <fullName evidence="6">UPF0182 family protein</fullName>
    </submittedName>
</protein>
<organism evidence="6 7">
    <name type="scientific">Streptacidiphilus alkalitolerans</name>
    <dbReference type="NCBI Taxonomy" id="3342712"/>
    <lineage>
        <taxon>Bacteria</taxon>
        <taxon>Bacillati</taxon>
        <taxon>Actinomycetota</taxon>
        <taxon>Actinomycetes</taxon>
        <taxon>Kitasatosporales</taxon>
        <taxon>Streptomycetaceae</taxon>
        <taxon>Streptacidiphilus</taxon>
    </lineage>
</organism>
<dbReference type="RefSeq" id="WP_380554989.1">
    <property type="nucleotide sequence ID" value="NZ_JBHEZY010000007.1"/>
</dbReference>
<sequence>MPDRGGSQQPRGPRLRTGLPGRGRGLLLRGCFVVLVLLALAFAGSAVRADQDWYRSVGYGGVWSSVLRTRVFLFLAFGLPTALLVGLNAWLAYRLRSPLSAMSEEQQSLERYRAAIGRHRGRILAVVALVPGLVAGAAASGAWQTWLAYDHSTRFGTVDPQFHRDLSFYVFQLPWYRFLVDFGFTVLVVTLAGTALVHYLYGSIQAQARGRRFSCAAKGHLGLLLGLFVGLKAVAYWLDRYSLAVQGGSLGAADNWTGLRFTDAAAVLPAKTILCCVAVICALLFLLTPLRRSWTVPMIGLGLMAFSSVLIGAVYPAIVQQFQVRPNEKAKERPYIQRNITATRAAFGIAGTRTTDYPAPRTAAGEAPRTDAGDAVAAGATALAGLSLPAPAVAVRTTAASAAKQRVEAVAPWLTVDGDPYRVSVDGRSEWVVDGYTTSDDYPGAARTTMGSGADAGQLNYVRDSVKATVDGSTGAVALYQWDRTDPVLSTWMKAFPGTVRPYAAISPELKARLRYPKDLFAVQQRMLATYHVTDPAAFYRGSDVWRIPADPTGTGTGPQAPAYLSLRMPDQSSATLALTGSFVLDGRNGLAALMAVDSTPGADYGTIRVLDLPSGSTTPGPAQVQAAFGSDPVVAPQLALLRETGGAAPVYGSLLALPVDGGVLYLEPVYARGAVGAHPLPEKVLALFGGKPAIASDLPTVLSEVLGAPGGGALATSLQQAQQAYRDGQAALGSGDSAGYEADRQRLEAALRAALAAGSAR</sequence>
<evidence type="ECO:0000256" key="4">
    <source>
        <dbReference type="ARBA" id="ARBA00023136"/>
    </source>
</evidence>